<organism evidence="2 3">
    <name type="scientific">Agrobacterium phage Atu_ph07</name>
    <dbReference type="NCBI Taxonomy" id="2024264"/>
    <lineage>
        <taxon>Viruses</taxon>
        <taxon>Duplodnaviria</taxon>
        <taxon>Heunggongvirae</taxon>
        <taxon>Uroviricota</taxon>
        <taxon>Caudoviricetes</taxon>
        <taxon>Polybotosvirus</taxon>
        <taxon>Polybotosvirus Atuph07</taxon>
    </lineage>
</organism>
<dbReference type="KEGG" id="vg:40088619"/>
<protein>
    <submittedName>
        <fullName evidence="2">Uncharacterized protein</fullName>
    </submittedName>
</protein>
<dbReference type="EMBL" id="MF403008">
    <property type="protein sequence ID" value="AUZ95375.1"/>
    <property type="molecule type" value="Genomic_DNA"/>
</dbReference>
<keyword evidence="1" id="KW-0175">Coiled coil</keyword>
<evidence type="ECO:0000256" key="1">
    <source>
        <dbReference type="SAM" id="Coils"/>
    </source>
</evidence>
<reference evidence="2 3" key="1">
    <citation type="submission" date="2017-06" db="EMBL/GenBank/DDBJ databases">
        <authorList>
            <person name="Kim H.J."/>
            <person name="Triplett B.A."/>
        </authorList>
    </citation>
    <scope>NUCLEOTIDE SEQUENCE [LARGE SCALE GENOMIC DNA]</scope>
</reference>
<proteinExistence type="predicted"/>
<name>A0A2L0V0S9_9CAUD</name>
<dbReference type="Proteomes" id="UP000223025">
    <property type="component" value="Segment"/>
</dbReference>
<evidence type="ECO:0000313" key="3">
    <source>
        <dbReference type="Proteomes" id="UP000223025"/>
    </source>
</evidence>
<keyword evidence="3" id="KW-1185">Reference proteome</keyword>
<dbReference type="RefSeq" id="YP_009612281.1">
    <property type="nucleotide sequence ID" value="NC_042013.1"/>
</dbReference>
<accession>A0A2L0V0S9</accession>
<dbReference type="GeneID" id="40088619"/>
<feature type="coiled-coil region" evidence="1">
    <location>
        <begin position="212"/>
        <end position="239"/>
    </location>
</feature>
<evidence type="ECO:0000313" key="2">
    <source>
        <dbReference type="EMBL" id="AUZ95375.1"/>
    </source>
</evidence>
<sequence length="300" mass="32056">MAENVDVNPLDGVYTASLLDSPVYNPSLDDTTVSLYKLMDNEPDAGVITDFQDVFTSMPTNNPYTGVLYNPRACEVDAIKTELEEVAKEIDDRYQEIINQGTPGDGRNPTPGQIIDLENWNNNYPGLSTDIGTVGNILDQYHEHTDRIIANFPSMVGMIQNSIGNNSAVNGLGQGTGLGGAGGGSPCIPFGDFLGSLLQAGQQLLGQLMGALNNLKGMVQQAMAMIQQAMAQLMQMAQQILAKIQQEIMNFVMGMLNMAKMGLAALMSFLPNDPCLQSIIGGLMTNGANKVMSKVGGILS</sequence>